<feature type="transmembrane region" description="Helical" evidence="1">
    <location>
        <begin position="126"/>
        <end position="148"/>
    </location>
</feature>
<keyword evidence="1" id="KW-0472">Membrane</keyword>
<evidence type="ECO:0000313" key="2">
    <source>
        <dbReference type="EMBL" id="MBK3515961.1"/>
    </source>
</evidence>
<comment type="caution">
    <text evidence="2">The sequence shown here is derived from an EMBL/GenBank/DDBJ whole genome shotgun (WGS) entry which is preliminary data.</text>
</comment>
<dbReference type="EMBL" id="JAENRR010000002">
    <property type="protein sequence ID" value="MBK3515961.1"/>
    <property type="molecule type" value="Genomic_DNA"/>
</dbReference>
<feature type="transmembrane region" description="Helical" evidence="1">
    <location>
        <begin position="12"/>
        <end position="35"/>
    </location>
</feature>
<accession>A0ABS1HE63</accession>
<proteinExistence type="predicted"/>
<protein>
    <submittedName>
        <fullName evidence="2">Uncharacterized protein</fullName>
    </submittedName>
</protein>
<dbReference type="Proteomes" id="UP000605676">
    <property type="component" value="Unassembled WGS sequence"/>
</dbReference>
<organism evidence="2 3">
    <name type="scientific">Carboxylicivirga marina</name>
    <dbReference type="NCBI Taxonomy" id="2800988"/>
    <lineage>
        <taxon>Bacteria</taxon>
        <taxon>Pseudomonadati</taxon>
        <taxon>Bacteroidota</taxon>
        <taxon>Bacteroidia</taxon>
        <taxon>Marinilabiliales</taxon>
        <taxon>Marinilabiliaceae</taxon>
        <taxon>Carboxylicivirga</taxon>
    </lineage>
</organism>
<evidence type="ECO:0000313" key="3">
    <source>
        <dbReference type="Proteomes" id="UP000605676"/>
    </source>
</evidence>
<keyword evidence="1" id="KW-1133">Transmembrane helix</keyword>
<keyword evidence="1" id="KW-0812">Transmembrane</keyword>
<reference evidence="2 3" key="1">
    <citation type="submission" date="2021-01" db="EMBL/GenBank/DDBJ databases">
        <title>Carboxyliciviraga sp.nov., isolated from coastal sediments.</title>
        <authorList>
            <person name="Lu D."/>
            <person name="Zhang T."/>
        </authorList>
    </citation>
    <scope>NUCLEOTIDE SEQUENCE [LARGE SCALE GENOMIC DNA]</scope>
    <source>
        <strain evidence="2 3">N1Y132</strain>
    </source>
</reference>
<name>A0ABS1HE63_9BACT</name>
<feature type="transmembrane region" description="Helical" evidence="1">
    <location>
        <begin position="55"/>
        <end position="72"/>
    </location>
</feature>
<keyword evidence="3" id="KW-1185">Reference proteome</keyword>
<dbReference type="RefSeq" id="WP_200463193.1">
    <property type="nucleotide sequence ID" value="NZ_JAENRR010000002.1"/>
</dbReference>
<evidence type="ECO:0000256" key="1">
    <source>
        <dbReference type="SAM" id="Phobius"/>
    </source>
</evidence>
<gene>
    <name evidence="2" type="ORF">JIV24_01325</name>
</gene>
<sequence>MNKLKHGLDRIPVDIKASLLLASVIFIFWIIMEYANDRATYEYLLQFTGWNPGSHYSSMVFFIPLFGVNIILDDNNANRYILIIRGYLIIMLSLRINYGIQDGMLFTPELLTTDNPYLRTSPYRPIYTILLPSIWLILVGFKTFMDYLRNRKQLLAR</sequence>
<feature type="transmembrane region" description="Helical" evidence="1">
    <location>
        <begin position="79"/>
        <end position="100"/>
    </location>
</feature>